<dbReference type="PANTHER" id="PTHR35115:SF1">
    <property type="entry name" value="PROTEIN IN CHLOROPLAST ATPASE BIOGENESIS, CHLOROPLASTIC"/>
    <property type="match status" value="1"/>
</dbReference>
<dbReference type="PANTHER" id="PTHR35115">
    <property type="entry name" value="CYCLIN DELTA-3"/>
    <property type="match status" value="1"/>
</dbReference>
<dbReference type="AlphaFoldDB" id="A0ABD3MDS1"/>
<gene>
    <name evidence="2" type="ORF">ACHAWU_000922</name>
</gene>
<accession>A0ABD3MDS1</accession>
<organism evidence="2 3">
    <name type="scientific">Discostella pseudostelligera</name>
    <dbReference type="NCBI Taxonomy" id="259834"/>
    <lineage>
        <taxon>Eukaryota</taxon>
        <taxon>Sar</taxon>
        <taxon>Stramenopiles</taxon>
        <taxon>Ochrophyta</taxon>
        <taxon>Bacillariophyta</taxon>
        <taxon>Coscinodiscophyceae</taxon>
        <taxon>Thalassiosirophycidae</taxon>
        <taxon>Stephanodiscales</taxon>
        <taxon>Stephanodiscaceae</taxon>
        <taxon>Discostella</taxon>
    </lineage>
</organism>
<evidence type="ECO:0000313" key="2">
    <source>
        <dbReference type="EMBL" id="KAL3762275.1"/>
    </source>
</evidence>
<keyword evidence="1" id="KW-0732">Signal</keyword>
<sequence length="458" mass="49698">MILLVSTMLVLLTSIPRTYAGGGSARASLTSSTCFVRSVSRRCTNANQSPRASPAIYQYANKPAPSGVFSLLPSSFYLHHHQQRGNFAALSSSSSSENNDVGDTTDDLKINVSRLSTLQSLLSERGAPGSIGCNLGNGDLIAIPPSSSCSVEYKDLHPHLLPLAKSTSSGHIICALRRAYADDVPEYDSPSINAPWPIVESAVGLPGMRLLALNSEHLMRRIAADADANSGDDEESRSKIVEMYNNGLGNGSISEKSLDTPYLTGGVAELGYGLDKYILLRVGPFPDLYETMSNTHLSRGDEKSSLIAAEASNGKFGGFGSTFAFYAKLLASLSPKREEECRDAARMTLRMPLPSLGLTRKDYIDVAKMAGIANQDDDGEVALRKMLDMYEKIREHEKDDNSRDGKTPQQIAMEDANYLLDLACLTGRKYGEVREEIAKIYRGAGMEDDARFVERCIA</sequence>
<proteinExistence type="predicted"/>
<reference evidence="2 3" key="1">
    <citation type="submission" date="2024-10" db="EMBL/GenBank/DDBJ databases">
        <title>Updated reference genomes for cyclostephanoid diatoms.</title>
        <authorList>
            <person name="Roberts W.R."/>
            <person name="Alverson A.J."/>
        </authorList>
    </citation>
    <scope>NUCLEOTIDE SEQUENCE [LARGE SCALE GENOMIC DNA]</scope>
    <source>
        <strain evidence="2 3">AJA232-27</strain>
    </source>
</reference>
<comment type="caution">
    <text evidence="2">The sequence shown here is derived from an EMBL/GenBank/DDBJ whole genome shotgun (WGS) entry which is preliminary data.</text>
</comment>
<dbReference type="EMBL" id="JALLBG020000137">
    <property type="protein sequence ID" value="KAL3762275.1"/>
    <property type="molecule type" value="Genomic_DNA"/>
</dbReference>
<evidence type="ECO:0000256" key="1">
    <source>
        <dbReference type="SAM" id="SignalP"/>
    </source>
</evidence>
<evidence type="ECO:0000313" key="3">
    <source>
        <dbReference type="Proteomes" id="UP001530293"/>
    </source>
</evidence>
<feature type="chain" id="PRO_5044778577" description="Rubisco LSMT substrate-binding domain-containing protein" evidence="1">
    <location>
        <begin position="21"/>
        <end position="458"/>
    </location>
</feature>
<evidence type="ECO:0008006" key="4">
    <source>
        <dbReference type="Google" id="ProtNLM"/>
    </source>
</evidence>
<dbReference type="Proteomes" id="UP001530293">
    <property type="component" value="Unassembled WGS sequence"/>
</dbReference>
<name>A0ABD3MDS1_9STRA</name>
<dbReference type="InterPro" id="IPR045287">
    <property type="entry name" value="PAB"/>
</dbReference>
<protein>
    <recommendedName>
        <fullName evidence="4">Rubisco LSMT substrate-binding domain-containing protein</fullName>
    </recommendedName>
</protein>
<keyword evidence="3" id="KW-1185">Reference proteome</keyword>
<feature type="signal peptide" evidence="1">
    <location>
        <begin position="1"/>
        <end position="20"/>
    </location>
</feature>